<dbReference type="Pfam" id="PF13581">
    <property type="entry name" value="HATPase_c_2"/>
    <property type="match status" value="1"/>
</dbReference>
<dbReference type="Pfam" id="PF14417">
    <property type="entry name" value="MEDS"/>
    <property type="match status" value="1"/>
</dbReference>
<evidence type="ECO:0000259" key="3">
    <source>
        <dbReference type="Pfam" id="PF14417"/>
    </source>
</evidence>
<dbReference type="Gene3D" id="3.30.565.10">
    <property type="entry name" value="Histidine kinase-like ATPase, C-terminal domain"/>
    <property type="match status" value="1"/>
</dbReference>
<dbReference type="InterPro" id="IPR050267">
    <property type="entry name" value="Anti-sigma-factor_SerPK"/>
</dbReference>
<protein>
    <submittedName>
        <fullName evidence="4">Sensor histidine kinase</fullName>
    </submittedName>
</protein>
<dbReference type="GO" id="GO:0004674">
    <property type="term" value="F:protein serine/threonine kinase activity"/>
    <property type="evidence" value="ECO:0007669"/>
    <property type="project" value="UniProtKB-KW"/>
</dbReference>
<accession>A0A939T6B8</accession>
<gene>
    <name evidence="4" type="ORF">J4573_13370</name>
</gene>
<keyword evidence="4" id="KW-0808">Transferase</keyword>
<dbReference type="SUPFAM" id="SSF55874">
    <property type="entry name" value="ATPase domain of HSP90 chaperone/DNA topoisomerase II/histidine kinase"/>
    <property type="match status" value="1"/>
</dbReference>
<reference evidence="4" key="1">
    <citation type="submission" date="2021-03" db="EMBL/GenBank/DDBJ databases">
        <authorList>
            <person name="Kanchanasin P."/>
            <person name="Saeng-In P."/>
            <person name="Phongsopitanun W."/>
            <person name="Yuki M."/>
            <person name="Kudo T."/>
            <person name="Ohkuma M."/>
            <person name="Tanasupawat S."/>
        </authorList>
    </citation>
    <scope>NUCLEOTIDE SEQUENCE</scope>
    <source>
        <strain evidence="4">GKU 128</strain>
    </source>
</reference>
<dbReference type="InterPro" id="IPR003594">
    <property type="entry name" value="HATPase_dom"/>
</dbReference>
<sequence>MSHSFTHRVLPYDGMDEFLAGSVPFLRAGVEAGDRVVAVTGLGSELALREVLGGYGDEVEFFESSDWYSHPARTLADCLSDAGALCGRGRRLRILGEPAWTARPDLEVLEWQRVEAIVNVAFADTGAAILCPYAKTLPPGVVAAARRTHPETVRGNTAVQNPSYMNPWTYSAQCDRTPLSPVPDHAEKLPIERPDLFWLRAWVSDYAKRTPLPEEELQRLLVAVTEVVTNSMRHGAPPIVLRMWMEPAELVCEVVDHGEWGADTGFGLLPPPADGPARFGLWAVRLLCAIVQIRTGGGRTAVRLRLRLPNVPTGVPLRAIEGGA</sequence>
<dbReference type="InterPro" id="IPR047718">
    <property type="entry name" value="RsbA-like_anti_sig"/>
</dbReference>
<organism evidence="4 5">
    <name type="scientific">Actinomadura barringtoniae</name>
    <dbReference type="NCBI Taxonomy" id="1427535"/>
    <lineage>
        <taxon>Bacteria</taxon>
        <taxon>Bacillati</taxon>
        <taxon>Actinomycetota</taxon>
        <taxon>Actinomycetes</taxon>
        <taxon>Streptosporangiales</taxon>
        <taxon>Thermomonosporaceae</taxon>
        <taxon>Actinomadura</taxon>
    </lineage>
</organism>
<evidence type="ECO:0000313" key="4">
    <source>
        <dbReference type="EMBL" id="MBO2448087.1"/>
    </source>
</evidence>
<dbReference type="CDD" id="cd16936">
    <property type="entry name" value="HATPase_RsbW-like"/>
    <property type="match status" value="1"/>
</dbReference>
<name>A0A939T6B8_9ACTN</name>
<dbReference type="PANTHER" id="PTHR35526">
    <property type="entry name" value="ANTI-SIGMA-F FACTOR RSBW-RELATED"/>
    <property type="match status" value="1"/>
</dbReference>
<dbReference type="Proteomes" id="UP000669179">
    <property type="component" value="Unassembled WGS sequence"/>
</dbReference>
<evidence type="ECO:0000259" key="2">
    <source>
        <dbReference type="Pfam" id="PF13581"/>
    </source>
</evidence>
<feature type="domain" description="MEDS" evidence="3">
    <location>
        <begin position="6"/>
        <end position="150"/>
    </location>
</feature>
<dbReference type="NCBIfam" id="NF041045">
    <property type="entry name" value="RsbA_anti_sig"/>
    <property type="match status" value="1"/>
</dbReference>
<dbReference type="PANTHER" id="PTHR35526:SF3">
    <property type="entry name" value="ANTI-SIGMA-F FACTOR RSBW"/>
    <property type="match status" value="1"/>
</dbReference>
<evidence type="ECO:0000256" key="1">
    <source>
        <dbReference type="ARBA" id="ARBA00022527"/>
    </source>
</evidence>
<keyword evidence="4" id="KW-0418">Kinase</keyword>
<keyword evidence="1" id="KW-0723">Serine/threonine-protein kinase</keyword>
<dbReference type="RefSeq" id="WP_208255750.1">
    <property type="nucleotide sequence ID" value="NZ_JAGEOJ010000005.1"/>
</dbReference>
<comment type="caution">
    <text evidence="4">The sequence shown here is derived from an EMBL/GenBank/DDBJ whole genome shotgun (WGS) entry which is preliminary data.</text>
</comment>
<dbReference type="InterPro" id="IPR036890">
    <property type="entry name" value="HATPase_C_sf"/>
</dbReference>
<proteinExistence type="predicted"/>
<keyword evidence="5" id="KW-1185">Reference proteome</keyword>
<dbReference type="InterPro" id="IPR025847">
    <property type="entry name" value="MEDS_domain"/>
</dbReference>
<feature type="domain" description="Histidine kinase/HSP90-like ATPase" evidence="2">
    <location>
        <begin position="199"/>
        <end position="305"/>
    </location>
</feature>
<dbReference type="EMBL" id="JAGEOJ010000005">
    <property type="protein sequence ID" value="MBO2448087.1"/>
    <property type="molecule type" value="Genomic_DNA"/>
</dbReference>
<evidence type="ECO:0000313" key="5">
    <source>
        <dbReference type="Proteomes" id="UP000669179"/>
    </source>
</evidence>
<dbReference type="AlphaFoldDB" id="A0A939T6B8"/>